<dbReference type="EMBL" id="CP013243">
    <property type="protein sequence ID" value="APH17295.1"/>
    <property type="molecule type" value="Genomic_DNA"/>
</dbReference>
<name>A0A1J1CRB0_CLOSG</name>
<evidence type="ECO:0000313" key="2">
    <source>
        <dbReference type="Proteomes" id="UP000182204"/>
    </source>
</evidence>
<accession>A0A1J1CRB0</accession>
<dbReference type="AlphaFoldDB" id="A0A1J1CRB0"/>
<proteinExistence type="predicted"/>
<sequence>MLNPIKNNKATTLVFAQYLVLIIFLILAIIQSSATLFH</sequence>
<gene>
    <name evidence="1" type="ORF">NPD5_3964</name>
</gene>
<organism evidence="1 2">
    <name type="scientific">Clostridium sporogenes</name>
    <dbReference type="NCBI Taxonomy" id="1509"/>
    <lineage>
        <taxon>Bacteria</taxon>
        <taxon>Bacillati</taxon>
        <taxon>Bacillota</taxon>
        <taxon>Clostridia</taxon>
        <taxon>Eubacteriales</taxon>
        <taxon>Clostridiaceae</taxon>
        <taxon>Clostridium</taxon>
    </lineage>
</organism>
<evidence type="ECO:0000313" key="1">
    <source>
        <dbReference type="EMBL" id="APH17295.1"/>
    </source>
</evidence>
<dbReference type="Proteomes" id="UP000182204">
    <property type="component" value="Chromosome"/>
</dbReference>
<protein>
    <submittedName>
        <fullName evidence="1">Putative membrane protein</fullName>
    </submittedName>
</protein>
<reference evidence="1 2" key="1">
    <citation type="submission" date="2015-11" db="EMBL/GenBank/DDBJ databases">
        <authorList>
            <person name="Hill K.K."/>
            <person name="Shirey T.B."/>
            <person name="Raphael B."/>
            <person name="Daligault H.E."/>
            <person name="Davenport K.W."/>
            <person name="Bruce D.C."/>
            <person name="Foley B.T."/>
            <person name="Johnson S.L."/>
        </authorList>
    </citation>
    <scope>NUCLEOTIDE SEQUENCE [LARGE SCALE GENOMIC DNA]</scope>
    <source>
        <strain evidence="1 2">CDC_1632</strain>
    </source>
</reference>